<dbReference type="KEGG" id="jeo:JMA_36990"/>
<dbReference type="AlphaFoldDB" id="A0A0B5AWB3"/>
<geneLocation type="plasmid" evidence="3"/>
<organism evidence="2 3">
    <name type="scientific">Jeotgalibacillus malaysiensis</name>
    <dbReference type="NCBI Taxonomy" id="1508404"/>
    <lineage>
        <taxon>Bacteria</taxon>
        <taxon>Bacillati</taxon>
        <taxon>Bacillota</taxon>
        <taxon>Bacilli</taxon>
        <taxon>Bacillales</taxon>
        <taxon>Caryophanaceae</taxon>
        <taxon>Jeotgalibacillus</taxon>
    </lineage>
</organism>
<evidence type="ECO:0000313" key="2">
    <source>
        <dbReference type="EMBL" id="AJD93017.1"/>
    </source>
</evidence>
<reference evidence="2 3" key="1">
    <citation type="submission" date="2014-08" db="EMBL/GenBank/DDBJ databases">
        <title>Complete genome of a marine bacteria Jeotgalibacillus malaysiensis.</title>
        <authorList>
            <person name="Yaakop A.S."/>
            <person name="Chan K.-G."/>
            <person name="Goh K.M."/>
        </authorList>
    </citation>
    <scope>NUCLEOTIDE SEQUENCE [LARGE SCALE GENOMIC DNA]</scope>
    <source>
        <strain evidence="2 3">D5</strain>
        <plasmid evidence="3">Plasmid</plasmid>
    </source>
</reference>
<dbReference type="EMBL" id="CP009417">
    <property type="protein sequence ID" value="AJD93017.1"/>
    <property type="molecule type" value="Genomic_DNA"/>
</dbReference>
<keyword evidence="2" id="KW-0614">Plasmid</keyword>
<evidence type="ECO:0000259" key="1">
    <source>
        <dbReference type="Pfam" id="PF19502"/>
    </source>
</evidence>
<proteinExistence type="predicted"/>
<dbReference type="Pfam" id="PF19502">
    <property type="entry name" value="DUF6036"/>
    <property type="match status" value="1"/>
</dbReference>
<name>A0A0B5AWB3_9BACL</name>
<sequence length="184" mass="21064">MYSNVTYKDSDAILDKLLEFDYHCIQKQLTGKIVILGGSGILLFMEAMNDEFRPTRDIDVNILSASDLVGFRNMLISNGIDIVGGVSELPPQEDYIVGENLHRIDSDFEAIEVYVPSIEMLACTKLFSKRSKDYDDLTQSNLLNRCDKEKLIEMVEEYKLYMLNPNDTAINVHELLHFFELRGI</sequence>
<protein>
    <recommendedName>
        <fullName evidence="1">DUF6036 domain-containing protein</fullName>
    </recommendedName>
</protein>
<dbReference type="HOGENOM" id="CLU_1466348_0_0_9"/>
<dbReference type="Proteomes" id="UP000031449">
    <property type="component" value="Plasmid unnamed"/>
</dbReference>
<evidence type="ECO:0000313" key="3">
    <source>
        <dbReference type="Proteomes" id="UP000031449"/>
    </source>
</evidence>
<dbReference type="InterPro" id="IPR045792">
    <property type="entry name" value="DUF6036"/>
</dbReference>
<keyword evidence="3" id="KW-1185">Reference proteome</keyword>
<dbReference type="OrthoDB" id="2970545at2"/>
<gene>
    <name evidence="2" type="ORF">JMA_36990</name>
</gene>
<accession>A0A0B5AWB3</accession>
<feature type="domain" description="DUF6036" evidence="1">
    <location>
        <begin position="26"/>
        <end position="166"/>
    </location>
</feature>
<dbReference type="BioCyc" id="JESP1508404:G14D9-12983-MONOMER"/>